<name>L8X4F8_THACA</name>
<dbReference type="Proteomes" id="UP000011668">
    <property type="component" value="Unassembled WGS sequence"/>
</dbReference>
<keyword evidence="1" id="KW-0378">Hydrolase</keyword>
<dbReference type="SUPFAM" id="SSF53254">
    <property type="entry name" value="Phosphoglycerate mutase-like"/>
    <property type="match status" value="1"/>
</dbReference>
<dbReference type="STRING" id="983506.L8X4F8"/>
<proteinExistence type="predicted"/>
<evidence type="ECO:0000256" key="2">
    <source>
        <dbReference type="SAM" id="MobiDB-lite"/>
    </source>
</evidence>
<accession>L8X4F8</accession>
<evidence type="ECO:0000256" key="1">
    <source>
        <dbReference type="ARBA" id="ARBA00022801"/>
    </source>
</evidence>
<evidence type="ECO:0000313" key="3">
    <source>
        <dbReference type="EMBL" id="ELU45186.1"/>
    </source>
</evidence>
<dbReference type="PANTHER" id="PTHR11567">
    <property type="entry name" value="ACID PHOSPHATASE-RELATED"/>
    <property type="match status" value="1"/>
</dbReference>
<dbReference type="HOGENOM" id="CLU_378634_0_0_1"/>
<protein>
    <submittedName>
        <fullName evidence="3">Histidine phosphatase superfamily domain-containing protein</fullName>
    </submittedName>
</protein>
<gene>
    <name evidence="3" type="ORF">AG1IA_00796</name>
</gene>
<dbReference type="GO" id="GO:0016791">
    <property type="term" value="F:phosphatase activity"/>
    <property type="evidence" value="ECO:0007669"/>
    <property type="project" value="TreeGrafter"/>
</dbReference>
<comment type="caution">
    <text evidence="3">The sequence shown here is derived from an EMBL/GenBank/DDBJ whole genome shotgun (WGS) entry which is preliminary data.</text>
</comment>
<dbReference type="InterPro" id="IPR050645">
    <property type="entry name" value="Histidine_acid_phosphatase"/>
</dbReference>
<dbReference type="Gene3D" id="3.40.50.1240">
    <property type="entry name" value="Phosphoglycerate mutase-like"/>
    <property type="match status" value="1"/>
</dbReference>
<dbReference type="AlphaFoldDB" id="L8X4F8"/>
<dbReference type="OrthoDB" id="10257284at2759"/>
<feature type="region of interest" description="Disordered" evidence="2">
    <location>
        <begin position="1"/>
        <end position="31"/>
    </location>
</feature>
<organism evidence="3 4">
    <name type="scientific">Thanatephorus cucumeris (strain AG1-IA)</name>
    <name type="common">Rice sheath blight fungus</name>
    <name type="synonym">Rhizoctonia solani</name>
    <dbReference type="NCBI Taxonomy" id="983506"/>
    <lineage>
        <taxon>Eukaryota</taxon>
        <taxon>Fungi</taxon>
        <taxon>Dikarya</taxon>
        <taxon>Basidiomycota</taxon>
        <taxon>Agaricomycotina</taxon>
        <taxon>Agaricomycetes</taxon>
        <taxon>Cantharellales</taxon>
        <taxon>Ceratobasidiaceae</taxon>
        <taxon>Rhizoctonia</taxon>
        <taxon>Rhizoctonia solani AG-1</taxon>
    </lineage>
</organism>
<reference evidence="3 4" key="1">
    <citation type="journal article" date="2013" name="Nat. Commun.">
        <title>The evolution and pathogenic mechanisms of the rice sheath blight pathogen.</title>
        <authorList>
            <person name="Zheng A."/>
            <person name="Lin R."/>
            <person name="Xu L."/>
            <person name="Qin P."/>
            <person name="Tang C."/>
            <person name="Ai P."/>
            <person name="Zhang D."/>
            <person name="Liu Y."/>
            <person name="Sun Z."/>
            <person name="Feng H."/>
            <person name="Wang Y."/>
            <person name="Chen Y."/>
            <person name="Liang X."/>
            <person name="Fu R."/>
            <person name="Li Q."/>
            <person name="Zhang J."/>
            <person name="Yu X."/>
            <person name="Xie Z."/>
            <person name="Ding L."/>
            <person name="Guan P."/>
            <person name="Tang J."/>
            <person name="Liang Y."/>
            <person name="Wang S."/>
            <person name="Deng Q."/>
            <person name="Li S."/>
            <person name="Zhu J."/>
            <person name="Wang L."/>
            <person name="Liu H."/>
            <person name="Li P."/>
        </authorList>
    </citation>
    <scope>NUCLEOTIDE SEQUENCE [LARGE SCALE GENOMIC DNA]</scope>
    <source>
        <strain evidence="4">AG-1 IA</strain>
    </source>
</reference>
<evidence type="ECO:0000313" key="4">
    <source>
        <dbReference type="Proteomes" id="UP000011668"/>
    </source>
</evidence>
<dbReference type="InterPro" id="IPR029033">
    <property type="entry name" value="His_PPase_superfam"/>
</dbReference>
<sequence length="732" mass="81675">MTSLDPTHAPQFGWKPQPRSRGEAIYDQPSNPLPLRTLPDLRFEQGYLLALKPFVHIQADKPLNEKSKAQGSVEEPAVESTALAEPVGFDIVTRGAGVSKYGIPERVEWGNIAWVTIRDQVISPLVQGAVWGSASIFLGPASKKLTGSLREMFVGPDNHQSPPSVAPKARGDSNMGWLRSWVRSLGIGVGANTAQGRYRFITKRTHMLQFCTPASHRLRLAIVENKRSIMLRMTILVQGRMRLTVFIVFYTLLLHSGLVTGSLPSDLVCNKCEAQFGPVLSQDTTFKTMGLLSENDYEAAPPELKLEQVHVYVRHGERTPVGIRMADPPANIPAYWNLCKTARRFKAAVMGDNSSTEEVDIVRLSERGNGDAQEGEWYVVKDPIPTRWTKIFFDAYVHIYKYDYQSTLRVGQELRKLYVERLGLLPDVLDSHDTAYFRQVKLKSMIKPYLILGSSSTNMPRTIESLQQVLHGLYPESKIRQGFAPHVRTRYTHSVISADDLLILLGSGTRIQKDDQPRQRIIILTLSSLIPNFQNTSEDGKPRLSGILDTLRAADAHGFRIPPEFKDPNTVMAMVRAANSVTFPCRAHKLGLGNNKDNEFRRLAMGRLLAEMSGGMSAIVNRTQTPKIRVLACHDTTLAGLCQTLDVFNNREDTAQSIPSTSSLGLFSRKPATKHFVRMRYQNRNLVLPACAAAGDHLSGSPEFCTLAAFQEHVQKLTPGDWEKECIPKKAR</sequence>
<dbReference type="PANTHER" id="PTHR11567:SF110">
    <property type="entry name" value="2-PHOSPHOXYLOSE PHOSPHATASE 1"/>
    <property type="match status" value="1"/>
</dbReference>
<keyword evidence="4" id="KW-1185">Reference proteome</keyword>
<dbReference type="EMBL" id="AFRT01000146">
    <property type="protein sequence ID" value="ELU45186.1"/>
    <property type="molecule type" value="Genomic_DNA"/>
</dbReference>